<dbReference type="RefSeq" id="WP_284133541.1">
    <property type="nucleotide sequence ID" value="NZ_JASKYM010000009.1"/>
</dbReference>
<feature type="transmembrane region" description="Helical" evidence="1">
    <location>
        <begin position="7"/>
        <end position="26"/>
    </location>
</feature>
<evidence type="ECO:0000313" key="4">
    <source>
        <dbReference type="EMBL" id="MDK2564627.1"/>
    </source>
</evidence>
<dbReference type="Pfam" id="PF13739">
    <property type="entry name" value="PdaC"/>
    <property type="match status" value="1"/>
</dbReference>
<dbReference type="Pfam" id="PF11738">
    <property type="entry name" value="DUF3298"/>
    <property type="match status" value="2"/>
</dbReference>
<evidence type="ECO:0000313" key="5">
    <source>
        <dbReference type="Proteomes" id="UP001301012"/>
    </source>
</evidence>
<name>A0ABT7ECF8_9FIRM</name>
<dbReference type="EMBL" id="JASKYM010000009">
    <property type="protein sequence ID" value="MDK2564627.1"/>
    <property type="molecule type" value="Genomic_DNA"/>
</dbReference>
<dbReference type="Gene3D" id="3.30.565.40">
    <property type="entry name" value="Fervidobacterium nodosum Rt17-B1 like"/>
    <property type="match status" value="2"/>
</dbReference>
<dbReference type="InterPro" id="IPR037126">
    <property type="entry name" value="PdaC/RsiV-like_sf"/>
</dbReference>
<sequence>MKNKNKLLKYIMPLVLIVSVITLINLKDEFNIKDAIQTNLSQGLRTVKITEEKTKIDYKNVAISVKMPQIHFSNSEVQRYINTYIRRNINEYINHQRQESELNNNNEKKNIAINYNVAFEDGNLINIVIYKNINKGKKEFVLEKDSYLFDLKTGQRIYLDNLLKGNIDYEKIITKYIYNYAKKQNLKIDKQKIVVNKYTDFIIADGGIIVYFNPYRENNSNISYEFKIPIEIFKNKIKALTTSNIVANIDTQTITKDNKYINSVINIPIIMTSNKEIEKYINDEIRKDIMEFYNESQAEAKKYLDNLADIENKFVANVDFEVEKNSDDLLSINVRYYKYSGGAHGYYETVSYNIDMKDGKLLTLSDLFKPNIDYKKVIDNEIRNKIENIVKNDKEYEGVYQFNGIKLNNKFYIQDDNLVIYFDLYEIAPYAAGEPEFSINKSIINHMLKDKYVEIFK</sequence>
<feature type="domain" description="Deacetylase PdaC" evidence="3">
    <location>
        <begin position="254"/>
        <end position="346"/>
    </location>
</feature>
<comment type="caution">
    <text evidence="4">The sequence shown here is derived from an EMBL/GenBank/DDBJ whole genome shotgun (WGS) entry which is preliminary data.</text>
</comment>
<evidence type="ECO:0000256" key="1">
    <source>
        <dbReference type="SAM" id="Phobius"/>
    </source>
</evidence>
<dbReference type="Proteomes" id="UP001301012">
    <property type="component" value="Unassembled WGS sequence"/>
</dbReference>
<evidence type="ECO:0000259" key="3">
    <source>
        <dbReference type="Pfam" id="PF13739"/>
    </source>
</evidence>
<reference evidence="4 5" key="1">
    <citation type="submission" date="2023-05" db="EMBL/GenBank/DDBJ databases">
        <title>Rombocin, a short stable natural nisin variant, displays selective antimicrobial activity against Listeria monocytogenes and employs dual mode of action to kill target bacterial strains.</title>
        <authorList>
            <person name="Wambui J."/>
            <person name="Stephan R."/>
            <person name="Kuipers O.P."/>
        </authorList>
    </citation>
    <scope>NUCLEOTIDE SEQUENCE [LARGE SCALE GENOMIC DNA]</scope>
    <source>
        <strain evidence="4 5">RC002</strain>
    </source>
</reference>
<organism evidence="4 5">
    <name type="scientific">Romboutsia sedimentorum</name>
    <dbReference type="NCBI Taxonomy" id="1368474"/>
    <lineage>
        <taxon>Bacteria</taxon>
        <taxon>Bacillati</taxon>
        <taxon>Bacillota</taxon>
        <taxon>Clostridia</taxon>
        <taxon>Peptostreptococcales</taxon>
        <taxon>Peptostreptococcaceae</taxon>
        <taxon>Romboutsia</taxon>
    </lineage>
</organism>
<keyword evidence="1" id="KW-0472">Membrane</keyword>
<dbReference type="InterPro" id="IPR025303">
    <property type="entry name" value="PdaC"/>
</dbReference>
<evidence type="ECO:0000259" key="2">
    <source>
        <dbReference type="Pfam" id="PF11738"/>
    </source>
</evidence>
<proteinExistence type="predicted"/>
<keyword evidence="1" id="KW-1133">Transmembrane helix</keyword>
<keyword evidence="1" id="KW-0812">Transmembrane</keyword>
<gene>
    <name evidence="4" type="ORF">QOZ84_13880</name>
</gene>
<dbReference type="InterPro" id="IPR021729">
    <property type="entry name" value="DUF3298"/>
</dbReference>
<feature type="domain" description="DUF3298" evidence="2">
    <location>
        <begin position="160"/>
        <end position="216"/>
    </location>
</feature>
<keyword evidence="5" id="KW-1185">Reference proteome</keyword>
<dbReference type="Gene3D" id="3.90.640.20">
    <property type="entry name" value="Heat-shock cognate protein, ATPase"/>
    <property type="match status" value="1"/>
</dbReference>
<protein>
    <submittedName>
        <fullName evidence="4">DUF3298 domain-containing protein</fullName>
    </submittedName>
</protein>
<feature type="domain" description="DUF3298" evidence="2">
    <location>
        <begin position="365"/>
        <end position="440"/>
    </location>
</feature>
<accession>A0ABT7ECF8</accession>